<dbReference type="RefSeq" id="WP_182597755.1">
    <property type="nucleotide sequence ID" value="NZ_JACIVC010000044.1"/>
</dbReference>
<evidence type="ECO:0008006" key="3">
    <source>
        <dbReference type="Google" id="ProtNLM"/>
    </source>
</evidence>
<dbReference type="Proteomes" id="UP000518316">
    <property type="component" value="Unassembled WGS sequence"/>
</dbReference>
<gene>
    <name evidence="1" type="ORF">H5S40_02710</name>
</gene>
<dbReference type="AlphaFoldDB" id="A0A7W3TR22"/>
<evidence type="ECO:0000313" key="1">
    <source>
        <dbReference type="EMBL" id="MBB1069081.1"/>
    </source>
</evidence>
<protein>
    <recommendedName>
        <fullName evidence="3">PRC-barrel domain-containing protein</fullName>
    </recommendedName>
</protein>
<name>A0A7W3TR22_9LACO</name>
<keyword evidence="2" id="KW-1185">Reference proteome</keyword>
<accession>A0A7W3TR22</accession>
<evidence type="ECO:0000313" key="2">
    <source>
        <dbReference type="Proteomes" id="UP000518316"/>
    </source>
</evidence>
<proteinExistence type="predicted"/>
<dbReference type="EMBL" id="JACIVC010000044">
    <property type="protein sequence ID" value="MBB1069081.1"/>
    <property type="molecule type" value="Genomic_DNA"/>
</dbReference>
<sequence>MDLSKFERQARGKVVFNDGQTLIGKIVDYTSSWDNDDEEAYLTIVPESGKLKGKYVECPEDEVKVAEYLDVKQ</sequence>
<reference evidence="1 2" key="1">
    <citation type="submission" date="2020-07" db="EMBL/GenBank/DDBJ databases">
        <title>Description of Limosilactobacillus balticus sp. nov., Limosilactobacillus agrestis sp. nov., Limosilactobacillus albertensis sp. nov., Limosilactobacillus rudii sp. nov., Limosilactobacillus fastidiosus sp. nov., five novel Limosilactobacillus species isolated from the vertebrate gastrointestinal tract, and proposal of 6 subspecies of Limosilactobacillus reuteri adapted to the gastrointestinal tract of specific vertebrate hosts.</title>
        <authorList>
            <person name="Li F."/>
            <person name="Cheng C."/>
            <person name="Zheng J."/>
            <person name="Quevedo R.M."/>
            <person name="Li J."/>
            <person name="Roos S."/>
            <person name="Gaenzle M.G."/>
            <person name="Walter J."/>
        </authorList>
    </citation>
    <scope>NUCLEOTIDE SEQUENCE [LARGE SCALE GENOMIC DNA]</scope>
    <source>
        <strain evidence="1 2">RRLNB_1_1</strain>
    </source>
</reference>
<comment type="caution">
    <text evidence="1">The sequence shown here is derived from an EMBL/GenBank/DDBJ whole genome shotgun (WGS) entry which is preliminary data.</text>
</comment>
<organism evidence="1 2">
    <name type="scientific">Limosilactobacillus albertensis</name>
    <dbReference type="NCBI Taxonomy" id="2759752"/>
    <lineage>
        <taxon>Bacteria</taxon>
        <taxon>Bacillati</taxon>
        <taxon>Bacillota</taxon>
        <taxon>Bacilli</taxon>
        <taxon>Lactobacillales</taxon>
        <taxon>Lactobacillaceae</taxon>
        <taxon>Limosilactobacillus</taxon>
    </lineage>
</organism>